<keyword evidence="2" id="KW-1185">Reference proteome</keyword>
<accession>A0A9P5RXT8</accession>
<evidence type="ECO:0000313" key="2">
    <source>
        <dbReference type="Proteomes" id="UP000748756"/>
    </source>
</evidence>
<dbReference type="EMBL" id="JAAAUQ010000430">
    <property type="protein sequence ID" value="KAF9150314.1"/>
    <property type="molecule type" value="Genomic_DNA"/>
</dbReference>
<evidence type="ECO:0000313" key="1">
    <source>
        <dbReference type="EMBL" id="KAF9150314.1"/>
    </source>
</evidence>
<sequence>MTEPVYKSFFTLPEVVDRLTYLLTKQDLIHLSQTNHHINSICTPTVWREVDLSRFWVHQRFLNSSASLEAFRDNIETIRSINWNERASWWYINALWSYLNSSATITEAHKAIPTDVLLHPK</sequence>
<reference evidence="1" key="1">
    <citation type="journal article" date="2020" name="Fungal Divers.">
        <title>Resolving the Mortierellaceae phylogeny through synthesis of multi-gene phylogenetics and phylogenomics.</title>
        <authorList>
            <person name="Vandepol N."/>
            <person name="Liber J."/>
            <person name="Desiro A."/>
            <person name="Na H."/>
            <person name="Kennedy M."/>
            <person name="Barry K."/>
            <person name="Grigoriev I.V."/>
            <person name="Miller A.N."/>
            <person name="O'Donnell K."/>
            <person name="Stajich J.E."/>
            <person name="Bonito G."/>
        </authorList>
    </citation>
    <scope>NUCLEOTIDE SEQUENCE</scope>
    <source>
        <strain evidence="1">NRRL 6426</strain>
    </source>
</reference>
<dbReference type="AlphaFoldDB" id="A0A9P5RXT8"/>
<dbReference type="Proteomes" id="UP000748756">
    <property type="component" value="Unassembled WGS sequence"/>
</dbReference>
<protein>
    <recommendedName>
        <fullName evidence="3">F-box domain-containing protein</fullName>
    </recommendedName>
</protein>
<comment type="caution">
    <text evidence="1">The sequence shown here is derived from an EMBL/GenBank/DDBJ whole genome shotgun (WGS) entry which is preliminary data.</text>
</comment>
<proteinExistence type="predicted"/>
<gene>
    <name evidence="1" type="ORF">BG015_007885</name>
</gene>
<name>A0A9P5RXT8_9FUNG</name>
<organism evidence="1 2">
    <name type="scientific">Linnemannia schmuckeri</name>
    <dbReference type="NCBI Taxonomy" id="64567"/>
    <lineage>
        <taxon>Eukaryota</taxon>
        <taxon>Fungi</taxon>
        <taxon>Fungi incertae sedis</taxon>
        <taxon>Mucoromycota</taxon>
        <taxon>Mortierellomycotina</taxon>
        <taxon>Mortierellomycetes</taxon>
        <taxon>Mortierellales</taxon>
        <taxon>Mortierellaceae</taxon>
        <taxon>Linnemannia</taxon>
    </lineage>
</organism>
<evidence type="ECO:0008006" key="3">
    <source>
        <dbReference type="Google" id="ProtNLM"/>
    </source>
</evidence>